<accession>A0A545AMH7</accession>
<keyword evidence="4 5" id="KW-0472">Membrane</keyword>
<dbReference type="RefSeq" id="WP_142707201.1">
    <property type="nucleotide sequence ID" value="NZ_VIRS01000018.1"/>
</dbReference>
<dbReference type="SUPFAM" id="SSF103473">
    <property type="entry name" value="MFS general substrate transporter"/>
    <property type="match status" value="1"/>
</dbReference>
<dbReference type="CDD" id="cd17393">
    <property type="entry name" value="MFS_MosC_like"/>
    <property type="match status" value="1"/>
</dbReference>
<dbReference type="Proteomes" id="UP000317982">
    <property type="component" value="Unassembled WGS sequence"/>
</dbReference>
<comment type="subcellular location">
    <subcellularLocation>
        <location evidence="1">Membrane</location>
        <topology evidence="1">Multi-pass membrane protein</topology>
    </subcellularLocation>
</comment>
<dbReference type="Pfam" id="PF07690">
    <property type="entry name" value="MFS_1"/>
    <property type="match status" value="1"/>
</dbReference>
<evidence type="ECO:0000256" key="2">
    <source>
        <dbReference type="ARBA" id="ARBA00022692"/>
    </source>
</evidence>
<evidence type="ECO:0000256" key="4">
    <source>
        <dbReference type="ARBA" id="ARBA00023136"/>
    </source>
</evidence>
<feature type="transmembrane region" description="Helical" evidence="5">
    <location>
        <begin position="294"/>
        <end position="317"/>
    </location>
</feature>
<proteinExistence type="predicted"/>
<feature type="transmembrane region" description="Helical" evidence="5">
    <location>
        <begin position="12"/>
        <end position="34"/>
    </location>
</feature>
<keyword evidence="7" id="KW-1185">Reference proteome</keyword>
<feature type="transmembrane region" description="Helical" evidence="5">
    <location>
        <begin position="353"/>
        <end position="374"/>
    </location>
</feature>
<feature type="transmembrane region" description="Helical" evidence="5">
    <location>
        <begin position="236"/>
        <end position="258"/>
    </location>
</feature>
<dbReference type="Gene3D" id="1.20.1250.20">
    <property type="entry name" value="MFS general substrate transporter like domains"/>
    <property type="match status" value="2"/>
</dbReference>
<dbReference type="AlphaFoldDB" id="A0A545AMH7"/>
<dbReference type="GO" id="GO:0016020">
    <property type="term" value="C:membrane"/>
    <property type="evidence" value="ECO:0007669"/>
    <property type="project" value="UniProtKB-SubCell"/>
</dbReference>
<comment type="caution">
    <text evidence="6">The sequence shown here is derived from an EMBL/GenBank/DDBJ whole genome shotgun (WGS) entry which is preliminary data.</text>
</comment>
<dbReference type="InterPro" id="IPR011701">
    <property type="entry name" value="MFS"/>
</dbReference>
<dbReference type="OrthoDB" id="151222at2"/>
<feature type="transmembrane region" description="Helical" evidence="5">
    <location>
        <begin position="204"/>
        <end position="230"/>
    </location>
</feature>
<protein>
    <submittedName>
        <fullName evidence="6">MFS transporter</fullName>
    </submittedName>
</protein>
<keyword evidence="3 5" id="KW-1133">Transmembrane helix</keyword>
<feature type="transmembrane region" description="Helical" evidence="5">
    <location>
        <begin position="46"/>
        <end position="68"/>
    </location>
</feature>
<evidence type="ECO:0000256" key="3">
    <source>
        <dbReference type="ARBA" id="ARBA00022989"/>
    </source>
</evidence>
<gene>
    <name evidence="6" type="ORF">FL583_24770</name>
</gene>
<dbReference type="GO" id="GO:0022857">
    <property type="term" value="F:transmembrane transporter activity"/>
    <property type="evidence" value="ECO:0007669"/>
    <property type="project" value="InterPro"/>
</dbReference>
<feature type="transmembrane region" description="Helical" evidence="5">
    <location>
        <begin position="329"/>
        <end position="347"/>
    </location>
</feature>
<feature type="transmembrane region" description="Helical" evidence="5">
    <location>
        <begin position="163"/>
        <end position="183"/>
    </location>
</feature>
<feature type="transmembrane region" description="Helical" evidence="5">
    <location>
        <begin position="270"/>
        <end position="288"/>
    </location>
</feature>
<keyword evidence="2 5" id="KW-0812">Transmembrane</keyword>
<feature type="transmembrane region" description="Helical" evidence="5">
    <location>
        <begin position="80"/>
        <end position="110"/>
    </location>
</feature>
<dbReference type="InterPro" id="IPR036259">
    <property type="entry name" value="MFS_trans_sf"/>
</dbReference>
<dbReference type="EMBL" id="VIRS01000018">
    <property type="protein sequence ID" value="TQS42512.1"/>
    <property type="molecule type" value="Genomic_DNA"/>
</dbReference>
<reference evidence="6 7" key="1">
    <citation type="submission" date="2019-07" db="EMBL/GenBank/DDBJ databases">
        <title>Cryptosporangium phraense sp. nov., isolated from plant litter.</title>
        <authorList>
            <person name="Suriyachadkun C."/>
        </authorList>
    </citation>
    <scope>NUCLEOTIDE SEQUENCE [LARGE SCALE GENOMIC DNA]</scope>
    <source>
        <strain evidence="6 7">A-T 5661</strain>
    </source>
</reference>
<organism evidence="6 7">
    <name type="scientific">Cryptosporangium phraense</name>
    <dbReference type="NCBI Taxonomy" id="2593070"/>
    <lineage>
        <taxon>Bacteria</taxon>
        <taxon>Bacillati</taxon>
        <taxon>Actinomycetota</taxon>
        <taxon>Actinomycetes</taxon>
        <taxon>Cryptosporangiales</taxon>
        <taxon>Cryptosporangiaceae</taxon>
        <taxon>Cryptosporangium</taxon>
    </lineage>
</organism>
<evidence type="ECO:0000313" key="6">
    <source>
        <dbReference type="EMBL" id="TQS42512.1"/>
    </source>
</evidence>
<dbReference type="InterPro" id="IPR051788">
    <property type="entry name" value="MFS_Transporter"/>
</dbReference>
<dbReference type="PANTHER" id="PTHR23514">
    <property type="entry name" value="BYPASS OF STOP CODON PROTEIN 6"/>
    <property type="match status" value="1"/>
</dbReference>
<dbReference type="InParanoid" id="A0A545AMH7"/>
<sequence length="378" mass="37689">MTATTVERTDGRAAVAVFLLNGLTMSTYIVRLPALKHDLGLGDATVGAIGVVFALSALAAMQGVGGLVRRFGTAAVLRVSLAGLPVLLAATGLSGNVITLAVAVAALGAVHGTTDTAMNAHAVAVERRTGPLLNRCHAAWSISTVTASLASAGAARLDLGTGVFVVSVSGALLVAGLALGRGLRAPGAAPRLPDSREPARWTRPLVLLGVTGTVLMVCEGAALGWGVLLVRDAKGATLGVATLAVTAYTAAQTAARLLGDRLTTRVQAPTIFRAGLALAALGFGASALAPGPWFAVAAFTVMGLGMAFPLPLAFSAVGTLAGDEVAPAMARFTTFTYGGILLGPALVGGVAEFTGLPAVVATLAAVLVSVNLAYRLPS</sequence>
<evidence type="ECO:0000256" key="5">
    <source>
        <dbReference type="SAM" id="Phobius"/>
    </source>
</evidence>
<name>A0A545AMH7_9ACTN</name>
<evidence type="ECO:0000256" key="1">
    <source>
        <dbReference type="ARBA" id="ARBA00004141"/>
    </source>
</evidence>
<dbReference type="PANTHER" id="PTHR23514:SF13">
    <property type="entry name" value="INNER MEMBRANE PROTEIN YBJJ"/>
    <property type="match status" value="1"/>
</dbReference>
<evidence type="ECO:0000313" key="7">
    <source>
        <dbReference type="Proteomes" id="UP000317982"/>
    </source>
</evidence>